<dbReference type="SUPFAM" id="SSF55874">
    <property type="entry name" value="ATPase domain of HSP90 chaperone/DNA topoisomerase II/histidine kinase"/>
    <property type="match status" value="1"/>
</dbReference>
<evidence type="ECO:0000256" key="3">
    <source>
        <dbReference type="ARBA" id="ARBA00023012"/>
    </source>
</evidence>
<dbReference type="Gene3D" id="3.30.565.10">
    <property type="entry name" value="Histidine kinase-like ATPase, C-terminal domain"/>
    <property type="match status" value="1"/>
</dbReference>
<evidence type="ECO:0000313" key="5">
    <source>
        <dbReference type="EMBL" id="MCS5716744.1"/>
    </source>
</evidence>
<dbReference type="PANTHER" id="PTHR24421">
    <property type="entry name" value="NITRATE/NITRITE SENSOR PROTEIN NARX-RELATED"/>
    <property type="match status" value="1"/>
</dbReference>
<sequence length="405" mass="42441">MPMTLGMPREASARSVVLAISSASLALGSSALAIAAVLVVLRTINSPTHEAWLALVFLVPIVVAMAVRHRRDDLRVTIAYLAVAAVSIGFYSSILINAAPDAIVESPFILSLPQIAVVYTVAPRVLGLQSLVLICTAYLLGQLAVYAAAMNAGHLPSFDYLTAACTAVVVVISAADLLLRHRTASDHRAVARARHEADAMHYQQELESQVVALFHDTVLSELTVLSHQPPGPLGDAQRSAIQRDLALIAEGSWWPDDASAPGAATSRAGELPAGLADVVATSHAEGLAVDVDGDIASLHRFTPAVAAALALALRQTLVNVRQHSGVDRAEIVVDGEADAVVVMIADAGRGFDPAAVPPDRFGVSQSIQGRIRDAGGQTQLWTSPGNGTAYMFTLPVAPEHAWEPG</sequence>
<keyword evidence="2" id="KW-0418">Kinase</keyword>
<dbReference type="InterPro" id="IPR050482">
    <property type="entry name" value="Sensor_HK_TwoCompSys"/>
</dbReference>
<keyword evidence="4" id="KW-0472">Membrane</keyword>
<feature type="transmembrane region" description="Helical" evidence="4">
    <location>
        <begin position="79"/>
        <end position="96"/>
    </location>
</feature>
<name>A0ABT2GKI9_9MICO</name>
<keyword evidence="3" id="KW-0902">Two-component regulatory system</keyword>
<dbReference type="EMBL" id="JANLCM010000001">
    <property type="protein sequence ID" value="MCS5716744.1"/>
    <property type="molecule type" value="Genomic_DNA"/>
</dbReference>
<feature type="transmembrane region" description="Helical" evidence="4">
    <location>
        <begin position="160"/>
        <end position="179"/>
    </location>
</feature>
<keyword evidence="4" id="KW-1133">Transmembrane helix</keyword>
<feature type="transmembrane region" description="Helical" evidence="4">
    <location>
        <begin position="51"/>
        <end position="67"/>
    </location>
</feature>
<dbReference type="PANTHER" id="PTHR24421:SF61">
    <property type="entry name" value="OXYGEN SENSOR HISTIDINE KINASE NREB"/>
    <property type="match status" value="1"/>
</dbReference>
<reference evidence="5" key="1">
    <citation type="submission" date="2022-08" db="EMBL/GenBank/DDBJ databases">
        <authorList>
            <person name="Deng Y."/>
            <person name="Han X.-F."/>
            <person name="Zhang Y.-Q."/>
        </authorList>
    </citation>
    <scope>NUCLEOTIDE SEQUENCE</scope>
    <source>
        <strain evidence="5">CPCC 205763</strain>
    </source>
</reference>
<dbReference type="Proteomes" id="UP001165584">
    <property type="component" value="Unassembled WGS sequence"/>
</dbReference>
<evidence type="ECO:0000256" key="1">
    <source>
        <dbReference type="ARBA" id="ARBA00022679"/>
    </source>
</evidence>
<accession>A0ABT2GKI9</accession>
<keyword evidence="6" id="KW-1185">Reference proteome</keyword>
<feature type="transmembrane region" description="Helical" evidence="4">
    <location>
        <begin position="102"/>
        <end position="121"/>
    </location>
</feature>
<organism evidence="5 6">
    <name type="scientific">Herbiconiux aconitum</name>
    <dbReference type="NCBI Taxonomy" id="2970913"/>
    <lineage>
        <taxon>Bacteria</taxon>
        <taxon>Bacillati</taxon>
        <taxon>Actinomycetota</taxon>
        <taxon>Actinomycetes</taxon>
        <taxon>Micrococcales</taxon>
        <taxon>Microbacteriaceae</taxon>
        <taxon>Herbiconiux</taxon>
    </lineage>
</organism>
<gene>
    <name evidence="5" type="ORF">N1027_01185</name>
</gene>
<evidence type="ECO:0008006" key="7">
    <source>
        <dbReference type="Google" id="ProtNLM"/>
    </source>
</evidence>
<keyword evidence="4" id="KW-0812">Transmembrane</keyword>
<evidence type="ECO:0000256" key="4">
    <source>
        <dbReference type="SAM" id="Phobius"/>
    </source>
</evidence>
<evidence type="ECO:0000313" key="6">
    <source>
        <dbReference type="Proteomes" id="UP001165584"/>
    </source>
</evidence>
<dbReference type="RefSeq" id="WP_259504212.1">
    <property type="nucleotide sequence ID" value="NZ_JANLCM010000001.1"/>
</dbReference>
<dbReference type="InterPro" id="IPR036890">
    <property type="entry name" value="HATPase_C_sf"/>
</dbReference>
<keyword evidence="1" id="KW-0808">Transferase</keyword>
<comment type="caution">
    <text evidence="5">The sequence shown here is derived from an EMBL/GenBank/DDBJ whole genome shotgun (WGS) entry which is preliminary data.</text>
</comment>
<protein>
    <recommendedName>
        <fullName evidence="7">Signal transduction histidine kinase</fullName>
    </recommendedName>
</protein>
<proteinExistence type="predicted"/>
<feature type="transmembrane region" description="Helical" evidence="4">
    <location>
        <begin position="128"/>
        <end position="148"/>
    </location>
</feature>
<evidence type="ECO:0000256" key="2">
    <source>
        <dbReference type="ARBA" id="ARBA00022777"/>
    </source>
</evidence>